<proteinExistence type="predicted"/>
<keyword evidence="3" id="KW-1185">Reference proteome</keyword>
<organism evidence="2 3">
    <name type="scientific">Klenkia soli</name>
    <dbReference type="NCBI Taxonomy" id="1052260"/>
    <lineage>
        <taxon>Bacteria</taxon>
        <taxon>Bacillati</taxon>
        <taxon>Actinomycetota</taxon>
        <taxon>Actinomycetes</taxon>
        <taxon>Geodermatophilales</taxon>
        <taxon>Geodermatophilaceae</taxon>
        <taxon>Klenkia</taxon>
    </lineage>
</organism>
<evidence type="ECO:0000313" key="3">
    <source>
        <dbReference type="Proteomes" id="UP000199088"/>
    </source>
</evidence>
<sequence>MLADPAGARVRLWQARRRPGAQAVNEPGDHLESSVDPEICTRQAQAPDGFEHVIGSLAALPEGEAPRWHVAFTVADRDDAAATAERLGGTVLGTSDTDWTRTATVRDP</sequence>
<name>A0A1H0Q886_9ACTN</name>
<dbReference type="Pfam" id="PF18029">
    <property type="entry name" value="Glyoxalase_6"/>
    <property type="match status" value="1"/>
</dbReference>
<feature type="domain" description="Glyoxalase-like" evidence="1">
    <location>
        <begin position="39"/>
        <end position="108"/>
    </location>
</feature>
<dbReference type="SUPFAM" id="SSF54593">
    <property type="entry name" value="Glyoxalase/Bleomycin resistance protein/Dihydroxybiphenyl dioxygenase"/>
    <property type="match status" value="1"/>
</dbReference>
<dbReference type="Gene3D" id="3.10.180.10">
    <property type="entry name" value="2,3-Dihydroxybiphenyl 1,2-Dioxygenase, domain 1"/>
    <property type="match status" value="1"/>
</dbReference>
<dbReference type="InterPro" id="IPR029068">
    <property type="entry name" value="Glyas_Bleomycin-R_OHBP_Dase"/>
</dbReference>
<dbReference type="InterPro" id="IPR041581">
    <property type="entry name" value="Glyoxalase_6"/>
</dbReference>
<reference evidence="3" key="1">
    <citation type="submission" date="2016-10" db="EMBL/GenBank/DDBJ databases">
        <authorList>
            <person name="Varghese N."/>
            <person name="Submissions S."/>
        </authorList>
    </citation>
    <scope>NUCLEOTIDE SEQUENCE [LARGE SCALE GENOMIC DNA]</scope>
    <source>
        <strain evidence="3">DSM 45843</strain>
    </source>
</reference>
<accession>A0A1H0Q886</accession>
<evidence type="ECO:0000259" key="1">
    <source>
        <dbReference type="Pfam" id="PF18029"/>
    </source>
</evidence>
<gene>
    <name evidence="2" type="ORF">SAMN05660199_03245</name>
</gene>
<dbReference type="EMBL" id="FNIR01000010">
    <property type="protein sequence ID" value="SDP13420.1"/>
    <property type="molecule type" value="Genomic_DNA"/>
</dbReference>
<dbReference type="STRING" id="1052260.SAMN05660199_03245"/>
<dbReference type="Proteomes" id="UP000199088">
    <property type="component" value="Unassembled WGS sequence"/>
</dbReference>
<dbReference type="AlphaFoldDB" id="A0A1H0Q886"/>
<protein>
    <recommendedName>
        <fullName evidence="1">Glyoxalase-like domain-containing protein</fullName>
    </recommendedName>
</protein>
<evidence type="ECO:0000313" key="2">
    <source>
        <dbReference type="EMBL" id="SDP13420.1"/>
    </source>
</evidence>